<dbReference type="RefSeq" id="WP_163052347.1">
    <property type="nucleotide sequence ID" value="NZ_AP019695.1"/>
</dbReference>
<dbReference type="InterPro" id="IPR001509">
    <property type="entry name" value="Epimerase_deHydtase"/>
</dbReference>
<protein>
    <submittedName>
        <fullName evidence="2">UDP-glucose 4-epimerase</fullName>
    </submittedName>
</protein>
<proteinExistence type="predicted"/>
<sequence>MKKILITGANSYIGTSFEKYIHENYPKDYYIDTLDMLDPKWKEYDFSKYDTVFHVAGIAHKKETSENKDLYYKVNRDLAIETANIAKQSGVQQFIFMSSMSVYGLDYSDELINLETRLNPKTNYGKSKLEAENQIIELANDKFIVSVLRPPMVYGDNSPGNLTKLFDAVRKFHVFPTIKNDRSSISIDILSKEIRKIIEAKQTKIYLPQNDRYMCTYEIVKEQMKMEGVKVYYTSIFNPIIKFLIGKFEIITKCFGDLKYEK</sequence>
<evidence type="ECO:0000313" key="2">
    <source>
        <dbReference type="EMBL" id="BBK23532.1"/>
    </source>
</evidence>
<dbReference type="PANTHER" id="PTHR43245:SF58">
    <property type="entry name" value="BLL5923 PROTEIN"/>
    <property type="match status" value="1"/>
</dbReference>
<dbReference type="InterPro" id="IPR050177">
    <property type="entry name" value="Lipid_A_modif_metabolic_enz"/>
</dbReference>
<reference evidence="3" key="1">
    <citation type="submission" date="2019-05" db="EMBL/GenBank/DDBJ databases">
        <title>Complete genome sequencing of Absiella argi strain JCM 30884.</title>
        <authorList>
            <person name="Sakamoto M."/>
            <person name="Murakami T."/>
            <person name="Mori H."/>
        </authorList>
    </citation>
    <scope>NUCLEOTIDE SEQUENCE [LARGE SCALE GENOMIC DNA]</scope>
    <source>
        <strain evidence="3">JCM 30884</strain>
    </source>
</reference>
<evidence type="ECO:0000313" key="3">
    <source>
        <dbReference type="Proteomes" id="UP000464754"/>
    </source>
</evidence>
<name>A0A6N4TN91_9FIRM</name>
<dbReference type="InterPro" id="IPR036291">
    <property type="entry name" value="NAD(P)-bd_dom_sf"/>
</dbReference>
<dbReference type="Proteomes" id="UP000464754">
    <property type="component" value="Chromosome"/>
</dbReference>
<keyword evidence="3" id="KW-1185">Reference proteome</keyword>
<organism evidence="2 3">
    <name type="scientific">Amedibacterium intestinale</name>
    <dbReference type="NCBI Taxonomy" id="2583452"/>
    <lineage>
        <taxon>Bacteria</taxon>
        <taxon>Bacillati</taxon>
        <taxon>Bacillota</taxon>
        <taxon>Erysipelotrichia</taxon>
        <taxon>Erysipelotrichales</taxon>
        <taxon>Erysipelotrichaceae</taxon>
        <taxon>Amedibacterium</taxon>
    </lineage>
</organism>
<feature type="domain" description="NAD-dependent epimerase/dehydratase" evidence="1">
    <location>
        <begin position="4"/>
        <end position="172"/>
    </location>
</feature>
<gene>
    <name evidence="2" type="primary">wbtC</name>
    <name evidence="2" type="ORF">Aargi30884_24350</name>
</gene>
<dbReference type="EMBL" id="AP019695">
    <property type="protein sequence ID" value="BBK23532.1"/>
    <property type="molecule type" value="Genomic_DNA"/>
</dbReference>
<dbReference type="SUPFAM" id="SSF51735">
    <property type="entry name" value="NAD(P)-binding Rossmann-fold domains"/>
    <property type="match status" value="1"/>
</dbReference>
<dbReference type="Gene3D" id="3.40.50.720">
    <property type="entry name" value="NAD(P)-binding Rossmann-like Domain"/>
    <property type="match status" value="1"/>
</dbReference>
<dbReference type="AlphaFoldDB" id="A0A6N4TN91"/>
<dbReference type="PANTHER" id="PTHR43245">
    <property type="entry name" value="BIFUNCTIONAL POLYMYXIN RESISTANCE PROTEIN ARNA"/>
    <property type="match status" value="1"/>
</dbReference>
<evidence type="ECO:0000259" key="1">
    <source>
        <dbReference type="Pfam" id="PF01370"/>
    </source>
</evidence>
<dbReference type="KEGG" id="aarg:Aargi30884_24350"/>
<accession>A0A6N4TN91</accession>
<dbReference type="Pfam" id="PF01370">
    <property type="entry name" value="Epimerase"/>
    <property type="match status" value="1"/>
</dbReference>